<accession>A0ABV8NZ32</accession>
<name>A0ABV8NZ32_9BURK</name>
<feature type="region of interest" description="Disordered" evidence="2">
    <location>
        <begin position="19"/>
        <end position="55"/>
    </location>
</feature>
<comment type="similarity">
    <text evidence="1">Belongs to the UPF0102 family.</text>
</comment>
<dbReference type="PANTHER" id="PTHR34039:SF1">
    <property type="entry name" value="UPF0102 PROTEIN YRAN"/>
    <property type="match status" value="1"/>
</dbReference>
<protein>
    <recommendedName>
        <fullName evidence="1">UPF0102 protein ACFOY1_12520</fullName>
    </recommendedName>
</protein>
<evidence type="ECO:0000313" key="4">
    <source>
        <dbReference type="Proteomes" id="UP001595848"/>
    </source>
</evidence>
<dbReference type="EMBL" id="JBHSBV010000004">
    <property type="protein sequence ID" value="MFC4201779.1"/>
    <property type="molecule type" value="Genomic_DNA"/>
</dbReference>
<dbReference type="RefSeq" id="WP_217964946.1">
    <property type="nucleotide sequence ID" value="NZ_JAHTBN010000004.1"/>
</dbReference>
<comment type="caution">
    <text evidence="3">The sequence shown here is derived from an EMBL/GenBank/DDBJ whole genome shotgun (WGS) entry which is preliminary data.</text>
</comment>
<dbReference type="NCBIfam" id="TIGR00252">
    <property type="entry name" value="YraN family protein"/>
    <property type="match status" value="1"/>
</dbReference>
<feature type="compositionally biased region" description="Basic residues" evidence="2">
    <location>
        <begin position="21"/>
        <end position="36"/>
    </location>
</feature>
<dbReference type="CDD" id="cd20736">
    <property type="entry name" value="PoNe_Nuclease"/>
    <property type="match status" value="1"/>
</dbReference>
<dbReference type="HAMAP" id="MF_00048">
    <property type="entry name" value="UPF0102"/>
    <property type="match status" value="1"/>
</dbReference>
<keyword evidence="4" id="KW-1185">Reference proteome</keyword>
<dbReference type="Pfam" id="PF02021">
    <property type="entry name" value="UPF0102"/>
    <property type="match status" value="1"/>
</dbReference>
<evidence type="ECO:0000313" key="3">
    <source>
        <dbReference type="EMBL" id="MFC4201779.1"/>
    </source>
</evidence>
<dbReference type="Proteomes" id="UP001595848">
    <property type="component" value="Unassembled WGS sequence"/>
</dbReference>
<evidence type="ECO:0000256" key="2">
    <source>
        <dbReference type="SAM" id="MobiDB-lite"/>
    </source>
</evidence>
<dbReference type="InterPro" id="IPR003509">
    <property type="entry name" value="UPF0102_YraN-like"/>
</dbReference>
<evidence type="ECO:0000256" key="1">
    <source>
        <dbReference type="HAMAP-Rule" id="MF_00048"/>
    </source>
</evidence>
<organism evidence="3 4">
    <name type="scientific">Candidimonas humi</name>
    <dbReference type="NCBI Taxonomy" id="683355"/>
    <lineage>
        <taxon>Bacteria</taxon>
        <taxon>Pseudomonadati</taxon>
        <taxon>Pseudomonadota</taxon>
        <taxon>Betaproteobacteria</taxon>
        <taxon>Burkholderiales</taxon>
        <taxon>Alcaligenaceae</taxon>
        <taxon>Candidimonas</taxon>
    </lineage>
</organism>
<gene>
    <name evidence="3" type="ORF">ACFOY1_12520</name>
</gene>
<sequence>MQGDDLAILLELARSAQRDAIRRRKRRQAAAARPRKPAAAAPSRPPTPAQRDGLRAETQARRWLEQSGLRIVARNLRCTVGEIDLVGLDGTVLVFIEVRHRSSADYGGAAASVNRQKQQRLIRAAQYFLPELSRGHCGCNAAACRFDVVTVEPAGLRWHKHAFSAD</sequence>
<proteinExistence type="inferred from homology"/>
<reference evidence="4" key="1">
    <citation type="journal article" date="2019" name="Int. J. Syst. Evol. Microbiol.">
        <title>The Global Catalogue of Microorganisms (GCM) 10K type strain sequencing project: providing services to taxonomists for standard genome sequencing and annotation.</title>
        <authorList>
            <consortium name="The Broad Institute Genomics Platform"/>
            <consortium name="The Broad Institute Genome Sequencing Center for Infectious Disease"/>
            <person name="Wu L."/>
            <person name="Ma J."/>
        </authorList>
    </citation>
    <scope>NUCLEOTIDE SEQUENCE [LARGE SCALE GENOMIC DNA]</scope>
    <source>
        <strain evidence="4">LMG 24813</strain>
    </source>
</reference>
<dbReference type="NCBIfam" id="NF009150">
    <property type="entry name" value="PRK12497.1-3"/>
    <property type="match status" value="1"/>
</dbReference>
<dbReference type="PANTHER" id="PTHR34039">
    <property type="entry name" value="UPF0102 PROTEIN YRAN"/>
    <property type="match status" value="1"/>
</dbReference>